<reference evidence="2 3" key="1">
    <citation type="submission" date="2016-08" db="EMBL/GenBank/DDBJ databases">
        <title>A Parts List for Fungal Cellulosomes Revealed by Comparative Genomics.</title>
        <authorList>
            <consortium name="DOE Joint Genome Institute"/>
            <person name="Haitjema C.H."/>
            <person name="Gilmore S.P."/>
            <person name="Henske J.K."/>
            <person name="Solomon K.V."/>
            <person name="De Groot R."/>
            <person name="Kuo A."/>
            <person name="Mondo S.J."/>
            <person name="Salamov A.A."/>
            <person name="Labutti K."/>
            <person name="Zhao Z."/>
            <person name="Chiniquy J."/>
            <person name="Barry K."/>
            <person name="Brewer H.M."/>
            <person name="Purvine S.O."/>
            <person name="Wright A.T."/>
            <person name="Boxma B."/>
            <person name="Van Alen T."/>
            <person name="Hackstein J.H."/>
            <person name="Baker S.E."/>
            <person name="Grigoriev I.V."/>
            <person name="O'Malley M.A."/>
        </authorList>
    </citation>
    <scope>NUCLEOTIDE SEQUENCE [LARGE SCALE GENOMIC DNA]</scope>
    <source>
        <strain evidence="2 3">G1</strain>
    </source>
</reference>
<evidence type="ECO:0000313" key="3">
    <source>
        <dbReference type="Proteomes" id="UP000193920"/>
    </source>
</evidence>
<proteinExistence type="predicted"/>
<gene>
    <name evidence="2" type="ORF">LY90DRAFT_673591</name>
</gene>
<keyword evidence="1" id="KW-0732">Signal</keyword>
<evidence type="ECO:0000256" key="1">
    <source>
        <dbReference type="SAM" id="SignalP"/>
    </source>
</evidence>
<accession>A0A1Y2BAK5</accession>
<protein>
    <submittedName>
        <fullName evidence="2">Uncharacterized protein</fullName>
    </submittedName>
</protein>
<dbReference type="EMBL" id="MCOG01000167">
    <property type="protein sequence ID" value="ORY31878.1"/>
    <property type="molecule type" value="Genomic_DNA"/>
</dbReference>
<feature type="chain" id="PRO_5013276977" evidence="1">
    <location>
        <begin position="19"/>
        <end position="162"/>
    </location>
</feature>
<keyword evidence="3" id="KW-1185">Reference proteome</keyword>
<dbReference type="Proteomes" id="UP000193920">
    <property type="component" value="Unassembled WGS sequence"/>
</dbReference>
<sequence length="162" mass="19210">MQKKVFSILTLIVSGVFCKDAFFGKVNRAKIFEKTDFVVPNITINLSEKDYRNFYLRYQCERDMNIRYLNKNEDCYHASWMDYDDIMKKAIEKKLIDSSLIKDSKDLELLRHTNKTFSDFENIVSKYSNYTMDKILSTGYGLYKIPEYEMEEEASLTFDLKG</sequence>
<name>A0A1Y2BAK5_9FUNG</name>
<dbReference type="AlphaFoldDB" id="A0A1Y2BAK5"/>
<organism evidence="2 3">
    <name type="scientific">Neocallimastix californiae</name>
    <dbReference type="NCBI Taxonomy" id="1754190"/>
    <lineage>
        <taxon>Eukaryota</taxon>
        <taxon>Fungi</taxon>
        <taxon>Fungi incertae sedis</taxon>
        <taxon>Chytridiomycota</taxon>
        <taxon>Chytridiomycota incertae sedis</taxon>
        <taxon>Neocallimastigomycetes</taxon>
        <taxon>Neocallimastigales</taxon>
        <taxon>Neocallimastigaceae</taxon>
        <taxon>Neocallimastix</taxon>
    </lineage>
</organism>
<evidence type="ECO:0000313" key="2">
    <source>
        <dbReference type="EMBL" id="ORY31878.1"/>
    </source>
</evidence>
<feature type="signal peptide" evidence="1">
    <location>
        <begin position="1"/>
        <end position="18"/>
    </location>
</feature>
<comment type="caution">
    <text evidence="2">The sequence shown here is derived from an EMBL/GenBank/DDBJ whole genome shotgun (WGS) entry which is preliminary data.</text>
</comment>